<feature type="domain" description="Moybdenum cofactor oxidoreductase dimerisation" evidence="23">
    <location>
        <begin position="238"/>
        <end position="308"/>
    </location>
</feature>
<keyword evidence="11" id="KW-0067">ATP-binding</keyword>
<dbReference type="InterPro" id="IPR004100">
    <property type="entry name" value="ATPase_F1/V1/A1_a/bsu_N"/>
</dbReference>
<dbReference type="EC" id="7.1.2.2" evidence="3"/>
<name>A0A9P8ETC7_AURME</name>
<dbReference type="CDD" id="cd01134">
    <property type="entry name" value="V_A-ATPase_A"/>
    <property type="match status" value="1"/>
</dbReference>
<comment type="caution">
    <text evidence="26">The sequence shown here is derived from an EMBL/GenBank/DDBJ whole genome shotgun (WGS) entry which is preliminary data.</text>
</comment>
<dbReference type="GO" id="GO:0016491">
    <property type="term" value="F:oxidoreductase activity"/>
    <property type="evidence" value="ECO:0007669"/>
    <property type="project" value="UniProtKB-KW"/>
</dbReference>
<keyword evidence="7" id="KW-0926">Vacuole</keyword>
<dbReference type="FunFam" id="1.10.1140.10:FF:000003">
    <property type="entry name" value="Vacuolar ATP synthase catalytic subunit A"/>
    <property type="match status" value="1"/>
</dbReference>
<sequence>MPDLGFDPLNREPPATELVSSFLTTKDAYDRNHGDIPEIDASKHHVRVDGAVKDILDLSVSDLEALPQHTVVSALQCAGIRRHTMRTAIKEVQGIDWFDGAVMNCKWRGPRLKDILEKAQVILSKEEKGHVAFASHAQTCQEDEWYGASIDLGRALDEDKDVILALEMNGEPLSKEHGFPVRVIVPGIAGARSVKWLDRITVQTVESSNYYQQHDYKILPPEAVDSETAEKFWDTTPALQTMPVNSAIAVPEPGSKVERSADGMVLVKGFALPSGDGGEVVKVEVSGDDGKTWVEADIEHDADEINKKDSDRPDVLSPVQQDSPSVDLPTSPIADSSTTTTTTTTMAPSRDVESQQGSIFSVSGPVIIAENMIGVAMYELVKVGKDGLVGEVIRIDNDKATIQVYEETAGVTVGDPVFRTGKPLSVELGPGLMETIYDGIQRPLKGISDVSNSIYIPRGIDVPALDRERKWDFKPAGYKVGDHITGGDVFGSVWENSLLSDHKILLPPRARGTITRIAEAGSYTVDEKILEVEFEGKKSEYSMMQEWPVRVPRPVNDKLGSDSPFIVGQRVLDALFPSVQGGTVCIPGAFGCGKTVISQSVSKFSNSDIIVYVGCGERGNEMAEVLMDFPELTIDVDGKKEPIMKRTTLIANTSNMPVAAREASIYTGITVAEYFRDQGKDVAMMADSSSRWAEALREISGRLGEMPADQGFPAYLGAKLASFYERAGRVTALGSPDRKGSVSIVGAVSPPGGDFSDPVTSSTLGIVQVFWGLDKKLAQRKHFPSINTSLSYSKYTTSLEKFYQENNPEFPRLRDRIKELLTTSEDLEQVVQLVGKSALGDGDKITLDVATLIKEDFLQQNGYSDYDQFCPLWKTFWMMKNMMSFHDEAQKAISQGHAWSKVRETTGEIQSELRSMKFELPDDGEEKVVKKYEDLLQKMNEKFASVMDE</sequence>
<dbReference type="SUPFAM" id="SSF50615">
    <property type="entry name" value="N-terminal domain of alpha and beta subunits of F1 ATP synthase"/>
    <property type="match status" value="1"/>
</dbReference>
<dbReference type="GO" id="GO:0030151">
    <property type="term" value="F:molybdenum ion binding"/>
    <property type="evidence" value="ECO:0007669"/>
    <property type="project" value="InterPro"/>
</dbReference>
<dbReference type="InterPro" id="IPR005066">
    <property type="entry name" value="MoCF_OxRdtse_dimer"/>
</dbReference>
<dbReference type="InterPro" id="IPR000572">
    <property type="entry name" value="OxRdtase_Mopterin-bd_dom"/>
</dbReference>
<dbReference type="PROSITE" id="PS00152">
    <property type="entry name" value="ATPASE_ALPHA_BETA"/>
    <property type="match status" value="1"/>
</dbReference>
<dbReference type="Pfam" id="PF00174">
    <property type="entry name" value="Oxidored_molyb"/>
    <property type="match status" value="1"/>
</dbReference>
<dbReference type="FunFam" id="3.40.50.300:FF:000052">
    <property type="entry name" value="V-type proton ATPase catalytic subunit A"/>
    <property type="match status" value="1"/>
</dbReference>
<dbReference type="FunFam" id="3.90.420.10:FF:000002">
    <property type="entry name" value="sulfite oxidase, mitochondrial"/>
    <property type="match status" value="1"/>
</dbReference>
<dbReference type="Gene3D" id="2.40.50.100">
    <property type="match status" value="1"/>
</dbReference>
<keyword evidence="9" id="KW-0547">Nucleotide-binding</keyword>
<dbReference type="Pfam" id="PF03404">
    <property type="entry name" value="Mo-co_dimer"/>
    <property type="match status" value="1"/>
</dbReference>
<evidence type="ECO:0000313" key="27">
    <source>
        <dbReference type="Proteomes" id="UP000779574"/>
    </source>
</evidence>
<feature type="non-terminal residue" evidence="26">
    <location>
        <position position="1"/>
    </location>
</feature>
<dbReference type="InterPro" id="IPR055190">
    <property type="entry name" value="ATP-synt_VA_C"/>
</dbReference>
<dbReference type="CDD" id="cd18119">
    <property type="entry name" value="ATP-synt_V_A-type_alpha_N"/>
    <property type="match status" value="1"/>
</dbReference>
<dbReference type="Gene3D" id="3.40.50.300">
    <property type="entry name" value="P-loop containing nucleotide triphosphate hydrolases"/>
    <property type="match status" value="1"/>
</dbReference>
<dbReference type="AlphaFoldDB" id="A0A9P8ETC7"/>
<feature type="region of interest" description="Disordered" evidence="19">
    <location>
        <begin position="302"/>
        <end position="352"/>
    </location>
</feature>
<comment type="cofactor">
    <cofactor evidence="1">
        <name>Mo-molybdopterin</name>
        <dbReference type="ChEBI" id="CHEBI:71302"/>
    </cofactor>
</comment>
<evidence type="ECO:0000256" key="7">
    <source>
        <dbReference type="ARBA" id="ARBA00022554"/>
    </source>
</evidence>
<dbReference type="Gene3D" id="3.90.420.10">
    <property type="entry name" value="Oxidoreductase, molybdopterin-binding domain"/>
    <property type="match status" value="1"/>
</dbReference>
<evidence type="ECO:0000256" key="1">
    <source>
        <dbReference type="ARBA" id="ARBA00001924"/>
    </source>
</evidence>
<evidence type="ECO:0000256" key="5">
    <source>
        <dbReference type="ARBA" id="ARBA00022448"/>
    </source>
</evidence>
<dbReference type="GO" id="GO:0046034">
    <property type="term" value="P:ATP metabolic process"/>
    <property type="evidence" value="ECO:0007669"/>
    <property type="project" value="InterPro"/>
</dbReference>
<keyword evidence="13" id="KW-0560">Oxidoreductase</keyword>
<keyword evidence="6" id="KW-0500">Molybdenum</keyword>
<evidence type="ECO:0000256" key="12">
    <source>
        <dbReference type="ARBA" id="ARBA00022967"/>
    </source>
</evidence>
<dbReference type="HAMAP" id="MF_00309">
    <property type="entry name" value="ATP_synth_A_arch"/>
    <property type="match status" value="1"/>
</dbReference>
<keyword evidence="12" id="KW-1278">Translocase</keyword>
<proteinExistence type="inferred from homology"/>
<evidence type="ECO:0000256" key="9">
    <source>
        <dbReference type="ARBA" id="ARBA00022741"/>
    </source>
</evidence>
<evidence type="ECO:0000256" key="13">
    <source>
        <dbReference type="ARBA" id="ARBA00023002"/>
    </source>
</evidence>
<keyword evidence="14" id="KW-0406">Ion transport</keyword>
<dbReference type="EMBL" id="JAHFXF010000057">
    <property type="protein sequence ID" value="KAG9698278.1"/>
    <property type="molecule type" value="Genomic_DNA"/>
</dbReference>
<accession>A0A9P8ETC7</accession>
<dbReference type="Pfam" id="PF22919">
    <property type="entry name" value="ATP-synt_VA_C"/>
    <property type="match status" value="1"/>
</dbReference>
<dbReference type="GO" id="GO:0005524">
    <property type="term" value="F:ATP binding"/>
    <property type="evidence" value="ECO:0007669"/>
    <property type="project" value="UniProtKB-KW"/>
</dbReference>
<dbReference type="Gene3D" id="2.60.40.650">
    <property type="match status" value="1"/>
</dbReference>
<keyword evidence="15" id="KW-0472">Membrane</keyword>
<evidence type="ECO:0000259" key="21">
    <source>
        <dbReference type="Pfam" id="PF00174"/>
    </source>
</evidence>
<feature type="domain" description="Oxidoreductase molybdopterin-binding" evidence="21">
    <location>
        <begin position="33"/>
        <end position="211"/>
    </location>
</feature>
<feature type="domain" description="ATPsynthase alpha/beta subunit barrel-sandwich" evidence="24">
    <location>
        <begin position="462"/>
        <end position="550"/>
    </location>
</feature>
<feature type="compositionally biased region" description="Basic and acidic residues" evidence="19">
    <location>
        <begin position="302"/>
        <end position="314"/>
    </location>
</feature>
<evidence type="ECO:0000259" key="20">
    <source>
        <dbReference type="Pfam" id="PF00006"/>
    </source>
</evidence>
<evidence type="ECO:0000256" key="10">
    <source>
        <dbReference type="ARBA" id="ARBA00022781"/>
    </source>
</evidence>
<dbReference type="Proteomes" id="UP000779574">
    <property type="component" value="Unassembled WGS sequence"/>
</dbReference>
<comment type="subunit">
    <text evidence="17">V-ATPase is a heteromultimeric enzyme composed of a peripheral catalytic V1 complex (components A to H) attached to an integral membrane V0 proton pore complex (components: a, c, c', c'', d, e, f and VOA1).</text>
</comment>
<evidence type="ECO:0000256" key="8">
    <source>
        <dbReference type="ARBA" id="ARBA00022723"/>
    </source>
</evidence>
<dbReference type="InterPro" id="IPR000194">
    <property type="entry name" value="ATPase_F1/V1/A1_a/bsu_nucl-bd"/>
</dbReference>
<evidence type="ECO:0000259" key="24">
    <source>
        <dbReference type="Pfam" id="PF16886"/>
    </source>
</evidence>
<evidence type="ECO:0000259" key="23">
    <source>
        <dbReference type="Pfam" id="PF03404"/>
    </source>
</evidence>
<evidence type="ECO:0000256" key="14">
    <source>
        <dbReference type="ARBA" id="ARBA00023065"/>
    </source>
</evidence>
<evidence type="ECO:0000256" key="18">
    <source>
        <dbReference type="ARBA" id="ARBA00048383"/>
    </source>
</evidence>
<evidence type="ECO:0000256" key="3">
    <source>
        <dbReference type="ARBA" id="ARBA00012473"/>
    </source>
</evidence>
<evidence type="ECO:0000256" key="11">
    <source>
        <dbReference type="ARBA" id="ARBA00022840"/>
    </source>
</evidence>
<dbReference type="InterPro" id="IPR036121">
    <property type="entry name" value="ATPase_F1/V1/A1_a/bsu_N_sf"/>
</dbReference>
<protein>
    <recommendedName>
        <fullName evidence="4">V-type proton ATPase catalytic subunit A</fullName>
        <ecNumber evidence="3">7.1.2.2</ecNumber>
    </recommendedName>
</protein>
<dbReference type="SUPFAM" id="SSF81296">
    <property type="entry name" value="E set domains"/>
    <property type="match status" value="1"/>
</dbReference>
<dbReference type="PANTHER" id="PTHR43607:SF1">
    <property type="entry name" value="H(+)-TRANSPORTING TWO-SECTOR ATPASE"/>
    <property type="match status" value="1"/>
</dbReference>
<feature type="domain" description="ATP synthase A/B type C-terminal" evidence="25">
    <location>
        <begin position="800"/>
        <end position="901"/>
    </location>
</feature>
<dbReference type="NCBIfam" id="TIGR01042">
    <property type="entry name" value="V-ATPase_V1_A"/>
    <property type="match status" value="1"/>
</dbReference>
<dbReference type="SUPFAM" id="SSF47917">
    <property type="entry name" value="C-terminal domain of alpha and beta subunits of F1 ATP synthase"/>
    <property type="match status" value="1"/>
</dbReference>
<dbReference type="InterPro" id="IPR023366">
    <property type="entry name" value="ATP_synth_asu-like_sf"/>
</dbReference>
<evidence type="ECO:0000256" key="19">
    <source>
        <dbReference type="SAM" id="MobiDB-lite"/>
    </source>
</evidence>
<comment type="similarity">
    <text evidence="2">Belongs to the ATPase alpha/beta chains family.</text>
</comment>
<dbReference type="Pfam" id="PF02874">
    <property type="entry name" value="ATP-synt_ab_N"/>
    <property type="match status" value="1"/>
</dbReference>
<dbReference type="InterPro" id="IPR031686">
    <property type="entry name" value="ATP-synth_a_Xtn"/>
</dbReference>
<dbReference type="FunFam" id="2.40.30.20:FF:000002">
    <property type="entry name" value="V-type proton ATPase catalytic subunit A"/>
    <property type="match status" value="1"/>
</dbReference>
<dbReference type="GO" id="GO:0007035">
    <property type="term" value="P:vacuolar acidification"/>
    <property type="evidence" value="ECO:0007669"/>
    <property type="project" value="UniProtKB-ARBA"/>
</dbReference>
<keyword evidence="10" id="KW-0375">Hydrogen ion transport</keyword>
<dbReference type="FunFam" id="2.40.50.100:FF:000008">
    <property type="entry name" value="V-type proton ATPase catalytic subunit A"/>
    <property type="match status" value="1"/>
</dbReference>
<organism evidence="26 27">
    <name type="scientific">Aureobasidium melanogenum</name>
    <name type="common">Aureobasidium pullulans var. melanogenum</name>
    <dbReference type="NCBI Taxonomy" id="46634"/>
    <lineage>
        <taxon>Eukaryota</taxon>
        <taxon>Fungi</taxon>
        <taxon>Dikarya</taxon>
        <taxon>Ascomycota</taxon>
        <taxon>Pezizomycotina</taxon>
        <taxon>Dothideomycetes</taxon>
        <taxon>Dothideomycetidae</taxon>
        <taxon>Dothideales</taxon>
        <taxon>Saccotheciaceae</taxon>
        <taxon>Aureobasidium</taxon>
    </lineage>
</organism>
<evidence type="ECO:0000256" key="17">
    <source>
        <dbReference type="ARBA" id="ARBA00029477"/>
    </source>
</evidence>
<dbReference type="PANTHER" id="PTHR43607">
    <property type="entry name" value="V-TYPE PROTON ATPASE CATALYTIC SUBUNIT A"/>
    <property type="match status" value="1"/>
</dbReference>
<dbReference type="InterPro" id="IPR014756">
    <property type="entry name" value="Ig_E-set"/>
</dbReference>
<comment type="subcellular location">
    <subcellularLocation>
        <location evidence="16">Vacuole membrane</location>
        <topology evidence="16">Peripheral membrane protein</topology>
        <orientation evidence="16">Cytoplasmic side</orientation>
    </subcellularLocation>
</comment>
<dbReference type="InterPro" id="IPR022878">
    <property type="entry name" value="V-ATPase_asu"/>
</dbReference>
<dbReference type="InterPro" id="IPR024034">
    <property type="entry name" value="ATPase_F1/V1_b/a_C"/>
</dbReference>
<dbReference type="Pfam" id="PF00006">
    <property type="entry name" value="ATP-synt_ab"/>
    <property type="match status" value="1"/>
</dbReference>
<reference evidence="26" key="1">
    <citation type="journal article" date="2021" name="J Fungi (Basel)">
        <title>Virulence traits and population genomics of the black yeast Aureobasidium melanogenum.</title>
        <authorList>
            <person name="Cernosa A."/>
            <person name="Sun X."/>
            <person name="Gostincar C."/>
            <person name="Fang C."/>
            <person name="Gunde-Cimerman N."/>
            <person name="Song Z."/>
        </authorList>
    </citation>
    <scope>NUCLEOTIDE SEQUENCE</scope>
    <source>
        <strain evidence="26">EXF-9911</strain>
    </source>
</reference>
<dbReference type="SUPFAM" id="SSF52540">
    <property type="entry name" value="P-loop containing nucleoside triphosphate hydrolases"/>
    <property type="match status" value="1"/>
</dbReference>
<dbReference type="InterPro" id="IPR027417">
    <property type="entry name" value="P-loop_NTPase"/>
</dbReference>
<keyword evidence="5" id="KW-0813">Transport</keyword>
<comment type="catalytic activity">
    <reaction evidence="18">
        <text>ATP + H2O + 4 H(+)(in) = ADP + phosphate + 5 H(+)(out)</text>
        <dbReference type="Rhea" id="RHEA:57720"/>
        <dbReference type="ChEBI" id="CHEBI:15377"/>
        <dbReference type="ChEBI" id="CHEBI:15378"/>
        <dbReference type="ChEBI" id="CHEBI:30616"/>
        <dbReference type="ChEBI" id="CHEBI:43474"/>
        <dbReference type="ChEBI" id="CHEBI:456216"/>
        <dbReference type="EC" id="7.1.2.2"/>
    </reaction>
</comment>
<gene>
    <name evidence="26" type="ORF">KCU76_g2382</name>
</gene>
<feature type="domain" description="ATPase F1/V1/A1 complex alpha/beta subunit N-terminal" evidence="22">
    <location>
        <begin position="359"/>
        <end position="421"/>
    </location>
</feature>
<dbReference type="CDD" id="cd18111">
    <property type="entry name" value="ATP-synt_V_A-type_alpha_C"/>
    <property type="match status" value="1"/>
</dbReference>
<dbReference type="Pfam" id="PF16886">
    <property type="entry name" value="ATP-synt_ab_Xtn"/>
    <property type="match status" value="1"/>
</dbReference>
<evidence type="ECO:0000256" key="2">
    <source>
        <dbReference type="ARBA" id="ARBA00008936"/>
    </source>
</evidence>
<keyword evidence="8" id="KW-0479">Metal-binding</keyword>
<dbReference type="NCBIfam" id="NF003220">
    <property type="entry name" value="PRK04192.1"/>
    <property type="match status" value="1"/>
</dbReference>
<reference evidence="26" key="2">
    <citation type="submission" date="2021-08" db="EMBL/GenBank/DDBJ databases">
        <authorList>
            <person name="Gostincar C."/>
            <person name="Sun X."/>
            <person name="Song Z."/>
            <person name="Gunde-Cimerman N."/>
        </authorList>
    </citation>
    <scope>NUCLEOTIDE SEQUENCE</scope>
    <source>
        <strain evidence="26">EXF-9911</strain>
    </source>
</reference>
<dbReference type="InterPro" id="IPR005725">
    <property type="entry name" value="ATPase_V1-cplx_asu"/>
</dbReference>
<evidence type="ECO:0000256" key="6">
    <source>
        <dbReference type="ARBA" id="ARBA00022505"/>
    </source>
</evidence>
<evidence type="ECO:0000256" key="4">
    <source>
        <dbReference type="ARBA" id="ARBA00018860"/>
    </source>
</evidence>
<evidence type="ECO:0000313" key="26">
    <source>
        <dbReference type="EMBL" id="KAG9698278.1"/>
    </source>
</evidence>
<dbReference type="GO" id="GO:0016887">
    <property type="term" value="F:ATP hydrolysis activity"/>
    <property type="evidence" value="ECO:0007669"/>
    <property type="project" value="InterPro"/>
</dbReference>
<dbReference type="GO" id="GO:0033180">
    <property type="term" value="C:proton-transporting V-type ATPase, V1 domain"/>
    <property type="evidence" value="ECO:0007669"/>
    <property type="project" value="InterPro"/>
</dbReference>
<feature type="domain" description="ATPase F1/V1/A1 complex alpha/beta subunit nucleotide-binding" evidence="20">
    <location>
        <begin position="568"/>
        <end position="793"/>
    </location>
</feature>
<dbReference type="InterPro" id="IPR020003">
    <property type="entry name" value="ATPase_a/bsu_AS"/>
</dbReference>
<evidence type="ECO:0000256" key="15">
    <source>
        <dbReference type="ARBA" id="ARBA00023136"/>
    </source>
</evidence>
<dbReference type="InterPro" id="IPR008335">
    <property type="entry name" value="Mopterin_OxRdtase_euk"/>
</dbReference>
<dbReference type="Gene3D" id="2.40.30.20">
    <property type="match status" value="1"/>
</dbReference>
<dbReference type="InterPro" id="IPR036374">
    <property type="entry name" value="OxRdtase_Mopterin-bd_sf"/>
</dbReference>
<evidence type="ECO:0000259" key="25">
    <source>
        <dbReference type="Pfam" id="PF22919"/>
    </source>
</evidence>
<dbReference type="PRINTS" id="PR00407">
    <property type="entry name" value="EUMOPTERIN"/>
</dbReference>
<evidence type="ECO:0000259" key="22">
    <source>
        <dbReference type="Pfam" id="PF02874"/>
    </source>
</evidence>
<dbReference type="Gene3D" id="1.10.1140.10">
    <property type="entry name" value="Bovine Mitochondrial F1-atpase, Atp Synthase Beta Chain, Chain D, domain 3"/>
    <property type="match status" value="1"/>
</dbReference>
<evidence type="ECO:0000256" key="16">
    <source>
        <dbReference type="ARBA" id="ARBA00029427"/>
    </source>
</evidence>
<dbReference type="GO" id="GO:0046961">
    <property type="term" value="F:proton-transporting ATPase activity, rotational mechanism"/>
    <property type="evidence" value="ECO:0007669"/>
    <property type="project" value="InterPro"/>
</dbReference>
<dbReference type="GO" id="GO:0000329">
    <property type="term" value="C:fungal-type vacuole membrane"/>
    <property type="evidence" value="ECO:0007669"/>
    <property type="project" value="TreeGrafter"/>
</dbReference>
<dbReference type="SUPFAM" id="SSF56524">
    <property type="entry name" value="Oxidoreductase molybdopterin-binding domain"/>
    <property type="match status" value="1"/>
</dbReference>